<organism evidence="2 3">
    <name type="scientific">Luteimonas terrae</name>
    <dbReference type="NCBI Taxonomy" id="1530191"/>
    <lineage>
        <taxon>Bacteria</taxon>
        <taxon>Pseudomonadati</taxon>
        <taxon>Pseudomonadota</taxon>
        <taxon>Gammaproteobacteria</taxon>
        <taxon>Lysobacterales</taxon>
        <taxon>Lysobacteraceae</taxon>
        <taxon>Luteimonas</taxon>
    </lineage>
</organism>
<evidence type="ECO:0000256" key="1">
    <source>
        <dbReference type="SAM" id="SignalP"/>
    </source>
</evidence>
<keyword evidence="3" id="KW-1185">Reference proteome</keyword>
<dbReference type="EMBL" id="JAVDWO010000009">
    <property type="protein sequence ID" value="MDR7193702.1"/>
    <property type="molecule type" value="Genomic_DNA"/>
</dbReference>
<protein>
    <recommendedName>
        <fullName evidence="4">TonB C-terminal domain-containing protein</fullName>
    </recommendedName>
</protein>
<comment type="caution">
    <text evidence="2">The sequence shown here is derived from an EMBL/GenBank/DDBJ whole genome shotgun (WGS) entry which is preliminary data.</text>
</comment>
<accession>A0ABU1XY57</accession>
<feature type="chain" id="PRO_5046667375" description="TonB C-terminal domain-containing protein" evidence="1">
    <location>
        <begin position="24"/>
        <end position="233"/>
    </location>
</feature>
<dbReference type="RefSeq" id="WP_310236220.1">
    <property type="nucleotide sequence ID" value="NZ_JAVDWO010000009.1"/>
</dbReference>
<evidence type="ECO:0008006" key="4">
    <source>
        <dbReference type="Google" id="ProtNLM"/>
    </source>
</evidence>
<gene>
    <name evidence="2" type="ORF">J2W68_002439</name>
</gene>
<keyword evidence="1" id="KW-0732">Signal</keyword>
<proteinExistence type="predicted"/>
<reference evidence="2 3" key="1">
    <citation type="submission" date="2023-07" db="EMBL/GenBank/DDBJ databases">
        <title>Sorghum-associated microbial communities from plants grown in Nebraska, USA.</title>
        <authorList>
            <person name="Schachtman D."/>
        </authorList>
    </citation>
    <scope>NUCLEOTIDE SEQUENCE [LARGE SCALE GENOMIC DNA]</scope>
    <source>
        <strain evidence="2 3">4099</strain>
    </source>
</reference>
<sequence>MRRVFAISLMAVFTSASSMIAKATSLDESVQIEFLWAPTPADALARQPTRGFLLDGQHAHQICVVAIRAPHAYRELRIDVADADGRQVGSQQHDDFRSDKRCYPVALDPRGAPGSWTFTVFLDGAQRETGSIEVARRLEEAAFYRPSGIPYVLGRPNYDASIPPDAFIGRLVWIMDVDTDGRVTDVKVENAEGVGERMRHRAIAAGWLSLFPPDPARAAEPLRYRRELTFATD</sequence>
<evidence type="ECO:0000313" key="3">
    <source>
        <dbReference type="Proteomes" id="UP001256588"/>
    </source>
</evidence>
<evidence type="ECO:0000313" key="2">
    <source>
        <dbReference type="EMBL" id="MDR7193702.1"/>
    </source>
</evidence>
<dbReference type="Proteomes" id="UP001256588">
    <property type="component" value="Unassembled WGS sequence"/>
</dbReference>
<name>A0ABU1XY57_9GAMM</name>
<feature type="signal peptide" evidence="1">
    <location>
        <begin position="1"/>
        <end position="23"/>
    </location>
</feature>